<evidence type="ECO:0000313" key="3">
    <source>
        <dbReference type="Proteomes" id="UP000014541"/>
    </source>
</evidence>
<dbReference type="InterPro" id="IPR029058">
    <property type="entry name" value="AB_hydrolase_fold"/>
</dbReference>
<dbReference type="InterPro" id="IPR051044">
    <property type="entry name" value="MAG_DAG_Lipase"/>
</dbReference>
<dbReference type="Gene3D" id="3.40.50.1820">
    <property type="entry name" value="alpha/beta hydrolase"/>
    <property type="match status" value="1"/>
</dbReference>
<dbReference type="PATRIC" id="fig|1125699.3.peg.1050"/>
<dbReference type="Pfam" id="PF12146">
    <property type="entry name" value="Hydrolase_4"/>
    <property type="match status" value="1"/>
</dbReference>
<dbReference type="AlphaFoldDB" id="S3L1R2"/>
<evidence type="ECO:0000259" key="1">
    <source>
        <dbReference type="Pfam" id="PF12146"/>
    </source>
</evidence>
<evidence type="ECO:0000313" key="2">
    <source>
        <dbReference type="EMBL" id="EPF30709.1"/>
    </source>
</evidence>
<accession>S3L1R2</accession>
<dbReference type="PANTHER" id="PTHR11614">
    <property type="entry name" value="PHOSPHOLIPASE-RELATED"/>
    <property type="match status" value="1"/>
</dbReference>
<dbReference type="STRING" id="1125699.HMPREF9194_01028"/>
<dbReference type="SUPFAM" id="SSF53474">
    <property type="entry name" value="alpha/beta-Hydrolases"/>
    <property type="match status" value="1"/>
</dbReference>
<dbReference type="RefSeq" id="WP_016525320.1">
    <property type="nucleotide sequence ID" value="NZ_KE332518.1"/>
</dbReference>
<organism evidence="2 3">
    <name type="scientific">Treponema maltophilum ATCC 51939</name>
    <dbReference type="NCBI Taxonomy" id="1125699"/>
    <lineage>
        <taxon>Bacteria</taxon>
        <taxon>Pseudomonadati</taxon>
        <taxon>Spirochaetota</taxon>
        <taxon>Spirochaetia</taxon>
        <taxon>Spirochaetales</taxon>
        <taxon>Treponemataceae</taxon>
        <taxon>Treponema</taxon>
    </lineage>
</organism>
<dbReference type="HOGENOM" id="CLU_026209_1_0_12"/>
<name>S3L1R2_TREMA</name>
<dbReference type="eggNOG" id="COG2267">
    <property type="taxonomic scope" value="Bacteria"/>
</dbReference>
<dbReference type="EMBL" id="ATFF01000006">
    <property type="protein sequence ID" value="EPF30709.1"/>
    <property type="molecule type" value="Genomic_DNA"/>
</dbReference>
<comment type="caution">
    <text evidence="2">The sequence shown here is derived from an EMBL/GenBank/DDBJ whole genome shotgun (WGS) entry which is preliminary data.</text>
</comment>
<dbReference type="Proteomes" id="UP000014541">
    <property type="component" value="Unassembled WGS sequence"/>
</dbReference>
<sequence>MKKDDAKTVFIDTPASDGVQIALHMWLPAGPQAGSAVKTAVVLSHGMAEHAMRYEGFARFLCENGIAFYAHDHRGHGQTAKNADELGFLAEKDGFQAVVLDLRSVVERCRSDLPNAKIILLGHSFGSFVAQSFIEQFGNEVDGCILSGTAGPRRLLSAAGNRMASLVKLFKGARYRSKFLDRASFSSYLDKIPNAKSPFAWLSRDDEQVALYEKDPLCGFLCTAGFFYDLTAGLCRIHREKNMKRIPKKLPVLFFAGTGDPVGGYTKTIRALADRYRKNGMTDVSEIYYEGGRHEMLNETNCVQVQNDILEWIQKHWYKN</sequence>
<dbReference type="OrthoDB" id="9806902at2"/>
<reference evidence="2 3" key="1">
    <citation type="submission" date="2013-04" db="EMBL/GenBank/DDBJ databases">
        <title>The Genome Sequence of Treponema maltophilum ATCC 51939.</title>
        <authorList>
            <consortium name="The Broad Institute Genomics Platform"/>
            <person name="Earl A."/>
            <person name="Ward D."/>
            <person name="Feldgarden M."/>
            <person name="Gevers D."/>
            <person name="Leonetti C."/>
            <person name="Blanton J.M."/>
            <person name="Dewhirst F.E."/>
            <person name="Izard J."/>
            <person name="Walker B."/>
            <person name="Young S."/>
            <person name="Zeng Q."/>
            <person name="Gargeya S."/>
            <person name="Fitzgerald M."/>
            <person name="Haas B."/>
            <person name="Abouelleil A."/>
            <person name="Allen A.W."/>
            <person name="Alvarado L."/>
            <person name="Arachchi H.M."/>
            <person name="Berlin A.M."/>
            <person name="Chapman S.B."/>
            <person name="Gainer-Dewar J."/>
            <person name="Goldberg J."/>
            <person name="Griggs A."/>
            <person name="Gujja S."/>
            <person name="Hansen M."/>
            <person name="Howarth C."/>
            <person name="Imamovic A."/>
            <person name="Ireland A."/>
            <person name="Larimer J."/>
            <person name="McCowan C."/>
            <person name="Murphy C."/>
            <person name="Pearson M."/>
            <person name="Poon T.W."/>
            <person name="Priest M."/>
            <person name="Roberts A."/>
            <person name="Saif S."/>
            <person name="Shea T."/>
            <person name="Sisk P."/>
            <person name="Sykes S."/>
            <person name="Wortman J."/>
            <person name="Nusbaum C."/>
            <person name="Birren B."/>
        </authorList>
    </citation>
    <scope>NUCLEOTIDE SEQUENCE [LARGE SCALE GENOMIC DNA]</scope>
    <source>
        <strain evidence="2 3">ATCC 51939</strain>
    </source>
</reference>
<proteinExistence type="predicted"/>
<protein>
    <recommendedName>
        <fullName evidence="1">Serine aminopeptidase S33 domain-containing protein</fullName>
    </recommendedName>
</protein>
<feature type="domain" description="Serine aminopeptidase S33" evidence="1">
    <location>
        <begin position="37"/>
        <end position="301"/>
    </location>
</feature>
<gene>
    <name evidence="2" type="ORF">HMPREF9194_01028</name>
</gene>
<keyword evidence="3" id="KW-1185">Reference proteome</keyword>
<dbReference type="InterPro" id="IPR022742">
    <property type="entry name" value="Hydrolase_4"/>
</dbReference>